<dbReference type="Pfam" id="PF12796">
    <property type="entry name" value="Ank_2"/>
    <property type="match status" value="2"/>
</dbReference>
<dbReference type="PROSITE" id="PS50297">
    <property type="entry name" value="ANK_REP_REGION"/>
    <property type="match status" value="2"/>
</dbReference>
<evidence type="ECO:0000259" key="10">
    <source>
        <dbReference type="Pfam" id="PF17763"/>
    </source>
</evidence>
<evidence type="ECO:0000313" key="12">
    <source>
        <dbReference type="RefSeq" id="XP_035683991.1"/>
    </source>
</evidence>
<dbReference type="Gene3D" id="1.25.40.20">
    <property type="entry name" value="Ankyrin repeat-containing domain"/>
    <property type="match status" value="2"/>
</dbReference>
<dbReference type="InterPro" id="IPR027473">
    <property type="entry name" value="L-asparaginase_C"/>
</dbReference>
<dbReference type="InterPro" id="IPR002110">
    <property type="entry name" value="Ankyrin_rpt"/>
</dbReference>
<dbReference type="SUPFAM" id="SSF53774">
    <property type="entry name" value="Glutaminase/Asparaginase"/>
    <property type="match status" value="1"/>
</dbReference>
<protein>
    <recommendedName>
        <fullName evidence="1">asparaginase</fullName>
        <ecNumber evidence="1">3.5.1.1</ecNumber>
    </recommendedName>
</protein>
<dbReference type="AlphaFoldDB" id="A0A9J7MXS7"/>
<dbReference type="PROSITE" id="PS00917">
    <property type="entry name" value="ASN_GLN_ASE_2"/>
    <property type="match status" value="1"/>
</dbReference>
<dbReference type="Pfam" id="PF00710">
    <property type="entry name" value="Asparaginase"/>
    <property type="match status" value="1"/>
</dbReference>
<name>A0A9J7MXS7_BRAFL</name>
<dbReference type="InterPro" id="IPR027474">
    <property type="entry name" value="L-asparaginase_N"/>
</dbReference>
<evidence type="ECO:0000313" key="11">
    <source>
        <dbReference type="Proteomes" id="UP000001554"/>
    </source>
</evidence>
<dbReference type="Gene3D" id="3.40.50.40">
    <property type="match status" value="1"/>
</dbReference>
<dbReference type="SFLD" id="SFLDS00057">
    <property type="entry name" value="Glutaminase/Asparaginase"/>
    <property type="match status" value="1"/>
</dbReference>
<dbReference type="PRINTS" id="PR00139">
    <property type="entry name" value="ASNGLNASE"/>
</dbReference>
<evidence type="ECO:0000256" key="1">
    <source>
        <dbReference type="ARBA" id="ARBA00012920"/>
    </source>
</evidence>
<organism evidence="11 12">
    <name type="scientific">Branchiostoma floridae</name>
    <name type="common">Florida lancelet</name>
    <name type="synonym">Amphioxus</name>
    <dbReference type="NCBI Taxonomy" id="7739"/>
    <lineage>
        <taxon>Eukaryota</taxon>
        <taxon>Metazoa</taxon>
        <taxon>Chordata</taxon>
        <taxon>Cephalochordata</taxon>
        <taxon>Leptocardii</taxon>
        <taxon>Amphioxiformes</taxon>
        <taxon>Branchiostomatidae</taxon>
        <taxon>Branchiostoma</taxon>
    </lineage>
</organism>
<dbReference type="PANTHER" id="PTHR11707">
    <property type="entry name" value="L-ASPARAGINASE"/>
    <property type="match status" value="1"/>
</dbReference>
<feature type="compositionally biased region" description="Low complexity" evidence="8">
    <location>
        <begin position="660"/>
        <end position="669"/>
    </location>
</feature>
<reference evidence="11" key="1">
    <citation type="journal article" date="2020" name="Nat. Ecol. Evol.">
        <title>Deeply conserved synteny resolves early events in vertebrate evolution.</title>
        <authorList>
            <person name="Simakov O."/>
            <person name="Marletaz F."/>
            <person name="Yue J.X."/>
            <person name="O'Connell B."/>
            <person name="Jenkins J."/>
            <person name="Brandt A."/>
            <person name="Calef R."/>
            <person name="Tung C.H."/>
            <person name="Huang T.K."/>
            <person name="Schmutz J."/>
            <person name="Satoh N."/>
            <person name="Yu J.K."/>
            <person name="Putnam N.H."/>
            <person name="Green R.E."/>
            <person name="Rokhsar D.S."/>
        </authorList>
    </citation>
    <scope>NUCLEOTIDE SEQUENCE [LARGE SCALE GENOMIC DNA]</scope>
    <source>
        <strain evidence="11">S238N-H82</strain>
    </source>
</reference>
<dbReference type="FunFam" id="3.40.50.1170:FF:000003">
    <property type="entry name" value="60 kDa lysophospholipase"/>
    <property type="match status" value="1"/>
</dbReference>
<dbReference type="InterPro" id="IPR006034">
    <property type="entry name" value="Asparaginase/glutaminase-like"/>
</dbReference>
<dbReference type="Proteomes" id="UP000001554">
    <property type="component" value="Chromosome 1"/>
</dbReference>
<evidence type="ECO:0000256" key="7">
    <source>
        <dbReference type="PROSITE-ProRule" id="PRU10100"/>
    </source>
</evidence>
<evidence type="ECO:0000256" key="3">
    <source>
        <dbReference type="ARBA" id="ARBA00022801"/>
    </source>
</evidence>
<dbReference type="SMART" id="SM00870">
    <property type="entry name" value="Asparaginase"/>
    <property type="match status" value="1"/>
</dbReference>
<sequence>MAATPPDEAERKEDGLYNGSPSVTSLQREISLERKASEYTQISEAKVLVVFTGGTIGMKAHGGVYVPEKNYLEKTLMEMPMLHDKAYAEQLKEDNFQFENAPDFFQENAPLVLPLSKYGKHVLYWILEYDPILDSCNMNMDDWGQIAADIEKNYQYFDGFVILHGTDTMAYTASALSFMFEHLGKPVILTGSQVPIYEMRNDGRDNLLGALLIAGHFVIPEVTLYFNNKLYRGNRVTKVANQSFQAFDSPNLPPLVTMEVEIHVGDILTGWPNGRSKVEWDAVFRCNTIERFRVQTDMDPNIGLLRLFPGMSLQTVEHFLSPPMEGVVLQTYGTGNAPDGRHDLLQAFKDASDRGILIVNCTQCPKGGVDCYYATGKVLLDAGVIPGADMTVEAALAKLSYLLAKKDVTAQERRELLSENLRGELTMVGVGKESISLTSNKFLRHLARALQLGSAEEMHAVRDALFPALMCAAAKNGDNSTLQALIQQGGNMDAKDYDGRTPLHIACSHGHADTVEFLLKNGASVYQRDAAGHTCLRDAIKFRNFPIIKLLVKTGANLSNHITPIRIGIELCSAAAHNDIDGLRSWILAGADPNQPDYSSRTALHVAVGEGHVEAVKYLMDHGAIPTLQDPHGTTAVIEARIRDHMDLIPLLDKDACCTEPHPAKGAAPAKEEPVSPSKRRFSLGAKFFSKKNTESGD</sequence>
<feature type="active site" evidence="7">
    <location>
        <position position="166"/>
    </location>
</feature>
<dbReference type="EC" id="3.5.1.1" evidence="1"/>
<evidence type="ECO:0000256" key="8">
    <source>
        <dbReference type="SAM" id="MobiDB-lite"/>
    </source>
</evidence>
<dbReference type="Pfam" id="PF17763">
    <property type="entry name" value="Asparaginase_C"/>
    <property type="match status" value="1"/>
</dbReference>
<dbReference type="OMA" id="CDVGVIP"/>
<accession>A0A9J7MXS7</accession>
<dbReference type="PANTHER" id="PTHR11707:SF28">
    <property type="entry name" value="60 KDA LYSOPHOSPHOLIPASE"/>
    <property type="match status" value="1"/>
</dbReference>
<dbReference type="Gene3D" id="3.40.50.1170">
    <property type="entry name" value="L-asparaginase, N-terminal domain"/>
    <property type="match status" value="1"/>
</dbReference>
<dbReference type="PIRSF" id="PIRSF001220">
    <property type="entry name" value="L-ASNase_gatD"/>
    <property type="match status" value="1"/>
</dbReference>
<evidence type="ECO:0000256" key="4">
    <source>
        <dbReference type="ARBA" id="ARBA00023043"/>
    </source>
</evidence>
<dbReference type="InterPro" id="IPR037152">
    <property type="entry name" value="L-asparaginase_N_sf"/>
</dbReference>
<dbReference type="GO" id="GO:0009066">
    <property type="term" value="P:aspartate family amino acid metabolic process"/>
    <property type="evidence" value="ECO:0007669"/>
    <property type="project" value="UniProtKB-ARBA"/>
</dbReference>
<keyword evidence="4 6" id="KW-0040">ANK repeat</keyword>
<feature type="region of interest" description="Disordered" evidence="8">
    <location>
        <begin position="1"/>
        <end position="22"/>
    </location>
</feature>
<dbReference type="PROSITE" id="PS50088">
    <property type="entry name" value="ANK_REPEAT"/>
    <property type="match status" value="2"/>
</dbReference>
<dbReference type="CDD" id="cd08963">
    <property type="entry name" value="L-asparaginase_I"/>
    <property type="match status" value="1"/>
</dbReference>
<dbReference type="KEGG" id="bfo:118420984"/>
<dbReference type="PIRSF" id="PIRSF500176">
    <property type="entry name" value="L_ASNase"/>
    <property type="match status" value="1"/>
</dbReference>
<dbReference type="PROSITE" id="PS51732">
    <property type="entry name" value="ASN_GLN_ASE_3"/>
    <property type="match status" value="1"/>
</dbReference>
<dbReference type="OrthoDB" id="542841at2759"/>
<dbReference type="SMART" id="SM00248">
    <property type="entry name" value="ANK"/>
    <property type="match status" value="4"/>
</dbReference>
<evidence type="ECO:0000259" key="9">
    <source>
        <dbReference type="Pfam" id="PF00710"/>
    </source>
</evidence>
<feature type="repeat" description="ANK" evidence="6">
    <location>
        <begin position="498"/>
        <end position="530"/>
    </location>
</feature>
<keyword evidence="11" id="KW-1185">Reference proteome</keyword>
<keyword evidence="2" id="KW-0677">Repeat</keyword>
<feature type="repeat" description="ANK" evidence="6">
    <location>
        <begin position="599"/>
        <end position="631"/>
    </location>
</feature>
<feature type="region of interest" description="Disordered" evidence="8">
    <location>
        <begin position="660"/>
        <end position="698"/>
    </location>
</feature>
<dbReference type="SUPFAM" id="SSF48403">
    <property type="entry name" value="Ankyrin repeat"/>
    <property type="match status" value="1"/>
</dbReference>
<dbReference type="InterPro" id="IPR036770">
    <property type="entry name" value="Ankyrin_rpt-contain_sf"/>
</dbReference>
<dbReference type="InterPro" id="IPR036152">
    <property type="entry name" value="Asp/glu_Ase-like_sf"/>
</dbReference>
<dbReference type="FunFam" id="3.40.50.40:FF:000001">
    <property type="entry name" value="L-asparaginase 1"/>
    <property type="match status" value="1"/>
</dbReference>
<feature type="domain" description="Asparaginase/glutaminase C-terminal" evidence="10">
    <location>
        <begin position="301"/>
        <end position="415"/>
    </location>
</feature>
<gene>
    <name evidence="12" type="primary">LOC118420984</name>
</gene>
<dbReference type="GO" id="GO:0004067">
    <property type="term" value="F:asparaginase activity"/>
    <property type="evidence" value="ECO:0000318"/>
    <property type="project" value="GO_Central"/>
</dbReference>
<keyword evidence="3" id="KW-0378">Hydrolase</keyword>
<feature type="domain" description="L-asparaginase N-terminal" evidence="9">
    <location>
        <begin position="46"/>
        <end position="263"/>
    </location>
</feature>
<dbReference type="RefSeq" id="XP_035683991.1">
    <property type="nucleotide sequence ID" value="XM_035828098.1"/>
</dbReference>
<reference evidence="12" key="2">
    <citation type="submission" date="2025-08" db="UniProtKB">
        <authorList>
            <consortium name="RefSeq"/>
        </authorList>
    </citation>
    <scope>IDENTIFICATION</scope>
    <source>
        <strain evidence="12">S238N-H82</strain>
        <tissue evidence="12">Testes</tissue>
    </source>
</reference>
<dbReference type="GeneID" id="118420984"/>
<dbReference type="PRINTS" id="PR01415">
    <property type="entry name" value="ANKYRIN"/>
</dbReference>
<evidence type="ECO:0000256" key="2">
    <source>
        <dbReference type="ARBA" id="ARBA00022737"/>
    </source>
</evidence>
<comment type="similarity">
    <text evidence="5">In the N-terminal section; belongs to the asparaginase 1 family.</text>
</comment>
<dbReference type="InterPro" id="IPR040919">
    <property type="entry name" value="Asparaginase_C"/>
</dbReference>
<dbReference type="InterPro" id="IPR041725">
    <property type="entry name" value="L-asparaginase_I"/>
</dbReference>
<dbReference type="InterPro" id="IPR027475">
    <property type="entry name" value="Asparaginase/glutaminase_AS2"/>
</dbReference>
<evidence type="ECO:0000256" key="6">
    <source>
        <dbReference type="PROSITE-ProRule" id="PRU00023"/>
    </source>
</evidence>
<evidence type="ECO:0000256" key="5">
    <source>
        <dbReference type="ARBA" id="ARBA00061199"/>
    </source>
</evidence>
<proteinExistence type="inferred from homology"/>